<sequence length="205" mass="22202">MFIFMAKGYMAAAVLIMAIGAQNAFVLAQGVKRQYHWPVATICILVDALFISIGMIGAGVVIQQWPIALKLFQVGGFIFLCVYGLFAFRAFISPTGLTAGQAKGDLKSAIITALAVSCLNPHVYLDTVVLLGSIGNQFAGGEKTSFWVGAILASFSWFVFLTFLAKSLSPWLGKPHIWRWVEGLVALMMWAIAAWLLLKLLGVIG</sequence>
<dbReference type="GO" id="GO:0005886">
    <property type="term" value="C:plasma membrane"/>
    <property type="evidence" value="ECO:0007669"/>
    <property type="project" value="UniProtKB-SubCell"/>
</dbReference>
<feature type="transmembrane region" description="Helical" evidence="6">
    <location>
        <begin position="38"/>
        <end position="62"/>
    </location>
</feature>
<keyword evidence="4 6" id="KW-1133">Transmembrane helix</keyword>
<feature type="transmembrane region" description="Helical" evidence="6">
    <location>
        <begin position="146"/>
        <end position="165"/>
    </location>
</feature>
<feature type="transmembrane region" description="Helical" evidence="6">
    <location>
        <begin position="74"/>
        <end position="92"/>
    </location>
</feature>
<dbReference type="InterPro" id="IPR001123">
    <property type="entry name" value="LeuE-type"/>
</dbReference>
<evidence type="ECO:0000256" key="3">
    <source>
        <dbReference type="ARBA" id="ARBA00022692"/>
    </source>
</evidence>
<dbReference type="STRING" id="1045558.SAMN05216175_10737"/>
<evidence type="ECO:0000256" key="4">
    <source>
        <dbReference type="ARBA" id="ARBA00022989"/>
    </source>
</evidence>
<dbReference type="AlphaFoldDB" id="A0A1I2S2C8"/>
<gene>
    <name evidence="7" type="ORF">SAMN05216175_10737</name>
</gene>
<name>A0A1I2S2C8_9GAMM</name>
<evidence type="ECO:0000256" key="1">
    <source>
        <dbReference type="ARBA" id="ARBA00004651"/>
    </source>
</evidence>
<dbReference type="EMBL" id="FOOU01000007">
    <property type="protein sequence ID" value="SFG45909.1"/>
    <property type="molecule type" value="Genomic_DNA"/>
</dbReference>
<reference evidence="8" key="1">
    <citation type="submission" date="2016-10" db="EMBL/GenBank/DDBJ databases">
        <authorList>
            <person name="Varghese N."/>
            <person name="Submissions S."/>
        </authorList>
    </citation>
    <scope>NUCLEOTIDE SEQUENCE [LARGE SCALE GENOMIC DNA]</scope>
    <source>
        <strain evidence="8">CGMCC 1.10971</strain>
    </source>
</reference>
<keyword evidence="8" id="KW-1185">Reference proteome</keyword>
<protein>
    <submittedName>
        <fullName evidence="7">L-lysine exporter family protein LysE/ArgO</fullName>
    </submittedName>
</protein>
<organism evidence="7 8">
    <name type="scientific">Neptunomonas qingdaonensis</name>
    <dbReference type="NCBI Taxonomy" id="1045558"/>
    <lineage>
        <taxon>Bacteria</taxon>
        <taxon>Pseudomonadati</taxon>
        <taxon>Pseudomonadota</taxon>
        <taxon>Gammaproteobacteria</taxon>
        <taxon>Oceanospirillales</taxon>
        <taxon>Oceanospirillaceae</taxon>
        <taxon>Neptunomonas</taxon>
    </lineage>
</organism>
<dbReference type="RefSeq" id="WP_090728209.1">
    <property type="nucleotide sequence ID" value="NZ_FOOU01000007.1"/>
</dbReference>
<dbReference type="GO" id="GO:0015171">
    <property type="term" value="F:amino acid transmembrane transporter activity"/>
    <property type="evidence" value="ECO:0007669"/>
    <property type="project" value="TreeGrafter"/>
</dbReference>
<dbReference type="OrthoDB" id="5638726at2"/>
<dbReference type="PANTHER" id="PTHR30086:SF20">
    <property type="entry name" value="ARGININE EXPORTER PROTEIN ARGO-RELATED"/>
    <property type="match status" value="1"/>
</dbReference>
<dbReference type="Proteomes" id="UP000198623">
    <property type="component" value="Unassembled WGS sequence"/>
</dbReference>
<keyword evidence="3 6" id="KW-0812">Transmembrane</keyword>
<evidence type="ECO:0000313" key="7">
    <source>
        <dbReference type="EMBL" id="SFG45909.1"/>
    </source>
</evidence>
<proteinExistence type="predicted"/>
<comment type="subcellular location">
    <subcellularLocation>
        <location evidence="1">Cell membrane</location>
        <topology evidence="1">Multi-pass membrane protein</topology>
    </subcellularLocation>
</comment>
<evidence type="ECO:0000256" key="6">
    <source>
        <dbReference type="SAM" id="Phobius"/>
    </source>
</evidence>
<dbReference type="PANTHER" id="PTHR30086">
    <property type="entry name" value="ARGININE EXPORTER PROTEIN ARGO"/>
    <property type="match status" value="1"/>
</dbReference>
<evidence type="ECO:0000313" key="8">
    <source>
        <dbReference type="Proteomes" id="UP000198623"/>
    </source>
</evidence>
<evidence type="ECO:0000256" key="5">
    <source>
        <dbReference type="ARBA" id="ARBA00023136"/>
    </source>
</evidence>
<evidence type="ECO:0000256" key="2">
    <source>
        <dbReference type="ARBA" id="ARBA00022475"/>
    </source>
</evidence>
<accession>A0A1I2S2C8</accession>
<keyword evidence="2" id="KW-1003">Cell membrane</keyword>
<keyword evidence="5 6" id="KW-0472">Membrane</keyword>
<dbReference type="Pfam" id="PF01810">
    <property type="entry name" value="LysE"/>
    <property type="match status" value="1"/>
</dbReference>
<feature type="transmembrane region" description="Helical" evidence="6">
    <location>
        <begin position="177"/>
        <end position="198"/>
    </location>
</feature>